<dbReference type="STRING" id="1314778.A0A5C3NQI9"/>
<protein>
    <recommendedName>
        <fullName evidence="2">CxC2-like cysteine cluster KDZ transposase-associated domain-containing protein</fullName>
    </recommendedName>
</protein>
<dbReference type="Pfam" id="PF18803">
    <property type="entry name" value="CxC2"/>
    <property type="match status" value="1"/>
</dbReference>
<dbReference type="EMBL" id="ML212081">
    <property type="protein sequence ID" value="TFK79312.1"/>
    <property type="molecule type" value="Genomic_DNA"/>
</dbReference>
<dbReference type="InterPro" id="IPR041457">
    <property type="entry name" value="CxC2_KDZ-assoc"/>
</dbReference>
<evidence type="ECO:0000313" key="3">
    <source>
        <dbReference type="EMBL" id="TFK79312.1"/>
    </source>
</evidence>
<organism evidence="3 4">
    <name type="scientific">Polyporus arcularius HHB13444</name>
    <dbReference type="NCBI Taxonomy" id="1314778"/>
    <lineage>
        <taxon>Eukaryota</taxon>
        <taxon>Fungi</taxon>
        <taxon>Dikarya</taxon>
        <taxon>Basidiomycota</taxon>
        <taxon>Agaricomycotina</taxon>
        <taxon>Agaricomycetes</taxon>
        <taxon>Polyporales</taxon>
        <taxon>Polyporaceae</taxon>
        <taxon>Polyporus</taxon>
    </lineage>
</organism>
<name>A0A5C3NQI9_9APHY</name>
<feature type="domain" description="CxC2-like cysteine cluster KDZ transposase-associated" evidence="2">
    <location>
        <begin position="80"/>
        <end position="175"/>
    </location>
</feature>
<sequence>MTSASYDDLRGEVSAEQGDEPEPSVLIEDDMSDFDDEDISYLQQALEEEAAEGDEDGDDVVVEEEVINIGDLPSVGEPLLHSRQAEVPAAYANDRMIVVVDTDGVQELPFTFCQCFGAPRQDLQILDLGLYPASSLHPRTVFTSRLLDDFLLSNKECNASARNYYNALRRRTNNAFPHMVPDRY</sequence>
<reference evidence="3 4" key="1">
    <citation type="journal article" date="2019" name="Nat. Ecol. Evol.">
        <title>Megaphylogeny resolves global patterns of mushroom evolution.</title>
        <authorList>
            <person name="Varga T."/>
            <person name="Krizsan K."/>
            <person name="Foldi C."/>
            <person name="Dima B."/>
            <person name="Sanchez-Garcia M."/>
            <person name="Sanchez-Ramirez S."/>
            <person name="Szollosi G.J."/>
            <person name="Szarkandi J.G."/>
            <person name="Papp V."/>
            <person name="Albert L."/>
            <person name="Andreopoulos W."/>
            <person name="Angelini C."/>
            <person name="Antonin V."/>
            <person name="Barry K.W."/>
            <person name="Bougher N.L."/>
            <person name="Buchanan P."/>
            <person name="Buyck B."/>
            <person name="Bense V."/>
            <person name="Catcheside P."/>
            <person name="Chovatia M."/>
            <person name="Cooper J."/>
            <person name="Damon W."/>
            <person name="Desjardin D."/>
            <person name="Finy P."/>
            <person name="Geml J."/>
            <person name="Haridas S."/>
            <person name="Hughes K."/>
            <person name="Justo A."/>
            <person name="Karasinski D."/>
            <person name="Kautmanova I."/>
            <person name="Kiss B."/>
            <person name="Kocsube S."/>
            <person name="Kotiranta H."/>
            <person name="LaButti K.M."/>
            <person name="Lechner B.E."/>
            <person name="Liimatainen K."/>
            <person name="Lipzen A."/>
            <person name="Lukacs Z."/>
            <person name="Mihaltcheva S."/>
            <person name="Morgado L.N."/>
            <person name="Niskanen T."/>
            <person name="Noordeloos M.E."/>
            <person name="Ohm R.A."/>
            <person name="Ortiz-Santana B."/>
            <person name="Ovrebo C."/>
            <person name="Racz N."/>
            <person name="Riley R."/>
            <person name="Savchenko A."/>
            <person name="Shiryaev A."/>
            <person name="Soop K."/>
            <person name="Spirin V."/>
            <person name="Szebenyi C."/>
            <person name="Tomsovsky M."/>
            <person name="Tulloss R.E."/>
            <person name="Uehling J."/>
            <person name="Grigoriev I.V."/>
            <person name="Vagvolgyi C."/>
            <person name="Papp T."/>
            <person name="Martin F.M."/>
            <person name="Miettinen O."/>
            <person name="Hibbett D.S."/>
            <person name="Nagy L.G."/>
        </authorList>
    </citation>
    <scope>NUCLEOTIDE SEQUENCE [LARGE SCALE GENOMIC DNA]</scope>
    <source>
        <strain evidence="3 4">HHB13444</strain>
    </source>
</reference>
<dbReference type="Proteomes" id="UP000308197">
    <property type="component" value="Unassembled WGS sequence"/>
</dbReference>
<feature type="compositionally biased region" description="Acidic residues" evidence="1">
    <location>
        <begin position="17"/>
        <end position="32"/>
    </location>
</feature>
<evidence type="ECO:0000259" key="2">
    <source>
        <dbReference type="Pfam" id="PF18803"/>
    </source>
</evidence>
<dbReference type="AlphaFoldDB" id="A0A5C3NQI9"/>
<proteinExistence type="predicted"/>
<feature type="region of interest" description="Disordered" evidence="1">
    <location>
        <begin position="1"/>
        <end position="32"/>
    </location>
</feature>
<gene>
    <name evidence="3" type="ORF">K466DRAFT_606245</name>
</gene>
<evidence type="ECO:0000313" key="4">
    <source>
        <dbReference type="Proteomes" id="UP000308197"/>
    </source>
</evidence>
<evidence type="ECO:0000256" key="1">
    <source>
        <dbReference type="SAM" id="MobiDB-lite"/>
    </source>
</evidence>
<dbReference type="InParanoid" id="A0A5C3NQI9"/>
<keyword evidence="4" id="KW-1185">Reference proteome</keyword>
<accession>A0A5C3NQI9</accession>